<sequence>MKILQLLVLAVHLTISIATSSLQHKPGYCNTYDNCGKKSVFGKPLPCSTFQPAVKASKESMDKLKAICGEEFEYICCSPEQIDSLESNLKRVDPLISSCPACRKNFYDFFCRFSCSPNESQFVEILKTDIAKDTGKEIVTEINQYVNPDMAKKFYDSCKNVKFSATNGFAMDLIGGGAKNYSQFLKFLGDEKPLLGGSPYQINFKYELSKEQEQAGFVLRNEDVKSCDDEVFKCACTDCEESCPKLPHARDLNKKCTVGVLPCFSFTIIIFWSCLILMLGGYHVYLAKLKRARGRRISIGAEDDDDDDIDTMMDPGRYVNFTKRSAKAFSHRLSTQIQDAFEFVGSFCANFPGISIGGSLAIAILLSFGLFKLQLETDPVKLWVSPEDQSYKNQQYFENNFGEWFRVEQVIVSSKTDNPVLNWDVFKWWFEKESQLEDLNKNVSLSDICFKPLGNTCAIQSFTQYFQGDITGLDENNWRAKLQNCVNSPVNCLPTFQQPLKPNILFDNNDISKAKAFTVTVLVNSDSKDKKYSAETVSYEHSFLEWASELESYFPDKLNVAYSTEISLKEELNQSSNTDVRTIAISYILMFIYASLALGGKLPHANLLSLVKTRFTLGFAGIVIILLSVTASVGFFSFIGLRSTLIIAEVIPFLVLAIGIDNIFLIVHELHVISEVQPDKEIPIRIAQALKNIGPSCFISAILQVSMFLLATSVGMPAVRNFAFYGGGAVLINFLLQMTCFIGLLSLDQKRLEENRVDCVPCIAVAPISLDNTEEEEEESGDTHLEYNFSNWIAKHYAPFLLKRTTKPKVITLFVLWVGISLSLFPEIKLGLDQRIAIPSSSYLVNYFNSVYDYLNVGPPVFYVVKDLDVTERQNQQKLCGRFSTCDEYSLANILEQEVKRTQVSMLAEPASNWLDDFFSWLNPDLDQCCRFKKSSVFEGNDRPEFCLPNAPQRQCQACYLDHEPAYDSSMNGFPENDNFMFYFNDWIEEPSDPCPLGGKASHGQAISRTPKKIKSSYFRTSFVPLRGQHEFINAHRSGHNILQEIKKFLPSVDMFVFSPFFIFFTQYQNIVLLTILLLSVAMIIILIVGTFLLNSFRAAGILTLTIITIMINIGGVMAMWSISLNAVSLVNLIICVGFAVEFTVHLTRAYCVSEVKMFDNTLDQEVYNSLIHIEPENMRRSSITSINANFRNSKAYNALCKVGGSLISGVTLTKIIGITVLAFTRSQIFEVYYFRMWLSLVVISFVHAFVLLPVLLSL</sequence>
<dbReference type="InterPro" id="IPR053958">
    <property type="entry name" value="HMGCR/SNAP/NPC1-like_SSD"/>
</dbReference>
<feature type="transmembrane region" description="Helical" evidence="12">
    <location>
        <begin position="1101"/>
        <end position="1121"/>
    </location>
</feature>
<organism evidence="15 16">
    <name type="scientific">Candida tropicalis (strain ATCC MYA-3404 / T1)</name>
    <name type="common">Yeast</name>
    <dbReference type="NCBI Taxonomy" id="294747"/>
    <lineage>
        <taxon>Eukaryota</taxon>
        <taxon>Fungi</taxon>
        <taxon>Dikarya</taxon>
        <taxon>Ascomycota</taxon>
        <taxon>Saccharomycotina</taxon>
        <taxon>Pichiomycetes</taxon>
        <taxon>Debaryomycetaceae</taxon>
        <taxon>Candida/Lodderomyces clade</taxon>
        <taxon>Candida</taxon>
    </lineage>
</organism>
<dbReference type="Gene3D" id="1.20.1640.10">
    <property type="entry name" value="Multidrug efflux transporter AcrB transmembrane domain"/>
    <property type="match status" value="2"/>
</dbReference>
<feature type="transmembrane region" description="Helical" evidence="12">
    <location>
        <begin position="689"/>
        <end position="710"/>
    </location>
</feature>
<dbReference type="AlphaFoldDB" id="C5MCB4"/>
<dbReference type="VEuPathDB" id="FungiDB:CTRG_03706"/>
<name>C5MCB4_CANTT</name>
<protein>
    <recommendedName>
        <fullName evidence="14">SSD domain-containing protein</fullName>
    </recommendedName>
</protein>
<comment type="similarity">
    <text evidence="2">Belongs to the patched family.</text>
</comment>
<dbReference type="Pfam" id="PF22314">
    <property type="entry name" value="NPC1_MLD"/>
    <property type="match status" value="1"/>
</dbReference>
<dbReference type="GO" id="GO:0015918">
    <property type="term" value="P:sterol transport"/>
    <property type="evidence" value="ECO:0007669"/>
    <property type="project" value="EnsemblFungi"/>
</dbReference>
<keyword evidence="3" id="KW-0813">Transport</keyword>
<gene>
    <name evidence="15" type="ORF">CTRG_03706</name>
</gene>
<proteinExistence type="inferred from homology"/>
<dbReference type="GO" id="GO:0000329">
    <property type="term" value="C:fungal-type vacuole membrane"/>
    <property type="evidence" value="ECO:0007669"/>
    <property type="project" value="EnsemblFungi"/>
</dbReference>
<keyword evidence="7" id="KW-0445">Lipid transport</keyword>
<dbReference type="InterPro" id="IPR032190">
    <property type="entry name" value="NPC1_N"/>
</dbReference>
<reference evidence="15 16" key="1">
    <citation type="journal article" date="2009" name="Nature">
        <title>Evolution of pathogenicity and sexual reproduction in eight Candida genomes.</title>
        <authorList>
            <person name="Butler G."/>
            <person name="Rasmussen M.D."/>
            <person name="Lin M.F."/>
            <person name="Santos M.A."/>
            <person name="Sakthikumar S."/>
            <person name="Munro C.A."/>
            <person name="Rheinbay E."/>
            <person name="Grabherr M."/>
            <person name="Forche A."/>
            <person name="Reedy J.L."/>
            <person name="Agrafioti I."/>
            <person name="Arnaud M.B."/>
            <person name="Bates S."/>
            <person name="Brown A.J."/>
            <person name="Brunke S."/>
            <person name="Costanzo M.C."/>
            <person name="Fitzpatrick D.A."/>
            <person name="de Groot P.W."/>
            <person name="Harris D."/>
            <person name="Hoyer L.L."/>
            <person name="Hube B."/>
            <person name="Klis F.M."/>
            <person name="Kodira C."/>
            <person name="Lennard N."/>
            <person name="Logue M.E."/>
            <person name="Martin R."/>
            <person name="Neiman A.M."/>
            <person name="Nikolaou E."/>
            <person name="Quail M.A."/>
            <person name="Quinn J."/>
            <person name="Santos M.C."/>
            <person name="Schmitzberger F.F."/>
            <person name="Sherlock G."/>
            <person name="Shah P."/>
            <person name="Silverstein K.A."/>
            <person name="Skrzypek M.S."/>
            <person name="Soll D."/>
            <person name="Staggs R."/>
            <person name="Stansfield I."/>
            <person name="Stumpf M.P."/>
            <person name="Sudbery P.E."/>
            <person name="Srikantha T."/>
            <person name="Zeng Q."/>
            <person name="Berman J."/>
            <person name="Berriman M."/>
            <person name="Heitman J."/>
            <person name="Gow N.A."/>
            <person name="Lorenz M.C."/>
            <person name="Birren B.W."/>
            <person name="Kellis M."/>
            <person name="Cuomo C.A."/>
        </authorList>
    </citation>
    <scope>NUCLEOTIDE SEQUENCE [LARGE SCALE GENOMIC DNA]</scope>
    <source>
        <strain evidence="16">ATCC MYA-3404 / T1</strain>
    </source>
</reference>
<keyword evidence="8" id="KW-0443">Lipid metabolism</keyword>
<dbReference type="SUPFAM" id="SSF82866">
    <property type="entry name" value="Multidrug efflux transporter AcrB transmembrane domain"/>
    <property type="match status" value="2"/>
</dbReference>
<evidence type="ECO:0000256" key="8">
    <source>
        <dbReference type="ARBA" id="ARBA00023098"/>
    </source>
</evidence>
<evidence type="ECO:0000256" key="9">
    <source>
        <dbReference type="ARBA" id="ARBA00023136"/>
    </source>
</evidence>
<dbReference type="GO" id="GO:0012505">
    <property type="term" value="C:endomembrane system"/>
    <property type="evidence" value="ECO:0007669"/>
    <property type="project" value="UniProtKB-SubCell"/>
</dbReference>
<evidence type="ECO:0000256" key="2">
    <source>
        <dbReference type="ARBA" id="ARBA00005585"/>
    </source>
</evidence>
<evidence type="ECO:0000256" key="10">
    <source>
        <dbReference type="ARBA" id="ARBA00023157"/>
    </source>
</evidence>
<feature type="chain" id="PRO_5002955166" description="SSD domain-containing protein" evidence="13">
    <location>
        <begin position="19"/>
        <end position="1259"/>
    </location>
</feature>
<keyword evidence="9 12" id="KW-0472">Membrane</keyword>
<keyword evidence="4 12" id="KW-0812">Transmembrane</keyword>
<evidence type="ECO:0000256" key="11">
    <source>
        <dbReference type="ARBA" id="ARBA00023180"/>
    </source>
</evidence>
<evidence type="ECO:0000256" key="12">
    <source>
        <dbReference type="SAM" id="Phobius"/>
    </source>
</evidence>
<feature type="transmembrane region" description="Helical" evidence="12">
    <location>
        <begin position="722"/>
        <end position="747"/>
    </location>
</feature>
<keyword evidence="6 12" id="KW-1133">Transmembrane helix</keyword>
<keyword evidence="11" id="KW-0325">Glycoprotein</keyword>
<dbReference type="HOGENOM" id="CLU_002359_0_1_1"/>
<dbReference type="PROSITE" id="PS50156">
    <property type="entry name" value="SSD"/>
    <property type="match status" value="1"/>
</dbReference>
<feature type="domain" description="SSD" evidence="14">
    <location>
        <begin position="579"/>
        <end position="747"/>
    </location>
</feature>
<accession>C5MCB4</accession>
<dbReference type="KEGG" id="ctp:CTRG_03706"/>
<dbReference type="GeneID" id="8297840"/>
<evidence type="ECO:0000256" key="1">
    <source>
        <dbReference type="ARBA" id="ARBA00004127"/>
    </source>
</evidence>
<evidence type="ECO:0000256" key="5">
    <source>
        <dbReference type="ARBA" id="ARBA00022729"/>
    </source>
</evidence>
<feature type="transmembrane region" description="Helical" evidence="12">
    <location>
        <begin position="1071"/>
        <end position="1094"/>
    </location>
</feature>
<feature type="signal peptide" evidence="13">
    <location>
        <begin position="1"/>
        <end position="18"/>
    </location>
</feature>
<dbReference type="FunFam" id="1.20.1640.10:FF:000008">
    <property type="entry name" value="NPC intracellular cholesterol transporter 1"/>
    <property type="match status" value="1"/>
</dbReference>
<evidence type="ECO:0000313" key="16">
    <source>
        <dbReference type="Proteomes" id="UP000002037"/>
    </source>
</evidence>
<dbReference type="PANTHER" id="PTHR45727:SF2">
    <property type="entry name" value="NPC INTRACELLULAR CHOLESTEROL TRANSPORTER 1"/>
    <property type="match status" value="1"/>
</dbReference>
<evidence type="ECO:0000256" key="6">
    <source>
        <dbReference type="ARBA" id="ARBA00022989"/>
    </source>
</evidence>
<feature type="transmembrane region" description="Helical" evidence="12">
    <location>
        <begin position="584"/>
        <end position="603"/>
    </location>
</feature>
<dbReference type="GO" id="GO:0006665">
    <property type="term" value="P:sphingolipid metabolic process"/>
    <property type="evidence" value="ECO:0007669"/>
    <property type="project" value="EnsemblFungi"/>
</dbReference>
<dbReference type="Proteomes" id="UP000002037">
    <property type="component" value="Unassembled WGS sequence"/>
</dbReference>
<evidence type="ECO:0000256" key="7">
    <source>
        <dbReference type="ARBA" id="ARBA00023055"/>
    </source>
</evidence>
<dbReference type="EMBL" id="GG692398">
    <property type="protein sequence ID" value="EER33281.1"/>
    <property type="molecule type" value="Genomic_DNA"/>
</dbReference>
<keyword evidence="10" id="KW-1015">Disulfide bond</keyword>
<dbReference type="PANTHER" id="PTHR45727">
    <property type="entry name" value="NPC INTRACELLULAR CHOLESTEROL TRANSPORTER 1"/>
    <property type="match status" value="1"/>
</dbReference>
<dbReference type="RefSeq" id="XP_002549409.1">
    <property type="nucleotide sequence ID" value="XM_002549363.1"/>
</dbReference>
<evidence type="ECO:0000256" key="4">
    <source>
        <dbReference type="ARBA" id="ARBA00022692"/>
    </source>
</evidence>
<dbReference type="GO" id="GO:0032934">
    <property type="term" value="F:sterol binding"/>
    <property type="evidence" value="ECO:0007669"/>
    <property type="project" value="EnsemblFungi"/>
</dbReference>
<feature type="transmembrane region" description="Helical" evidence="12">
    <location>
        <begin position="1127"/>
        <end position="1148"/>
    </location>
</feature>
<dbReference type="Pfam" id="PF12349">
    <property type="entry name" value="Sterol-sensing"/>
    <property type="match status" value="1"/>
</dbReference>
<dbReference type="STRING" id="294747.C5MCB4"/>
<dbReference type="InterPro" id="IPR000731">
    <property type="entry name" value="SSD"/>
</dbReference>
<feature type="transmembrane region" description="Helical" evidence="12">
    <location>
        <begin position="1199"/>
        <end position="1225"/>
    </location>
</feature>
<feature type="transmembrane region" description="Helical" evidence="12">
    <location>
        <begin position="615"/>
        <end position="639"/>
    </location>
</feature>
<evidence type="ECO:0000259" key="14">
    <source>
        <dbReference type="PROSITE" id="PS50156"/>
    </source>
</evidence>
<feature type="transmembrane region" description="Helical" evidence="12">
    <location>
        <begin position="645"/>
        <end position="668"/>
    </location>
</feature>
<dbReference type="OrthoDB" id="6510177at2759"/>
<evidence type="ECO:0000256" key="3">
    <source>
        <dbReference type="ARBA" id="ARBA00022448"/>
    </source>
</evidence>
<feature type="transmembrane region" description="Helical" evidence="12">
    <location>
        <begin position="1237"/>
        <end position="1257"/>
    </location>
</feature>
<keyword evidence="5 13" id="KW-0732">Signal</keyword>
<comment type="subcellular location">
    <subcellularLocation>
        <location evidence="1">Endomembrane system</location>
        <topology evidence="1">Multi-pass membrane protein</topology>
    </subcellularLocation>
</comment>
<feature type="transmembrane region" description="Helical" evidence="12">
    <location>
        <begin position="351"/>
        <end position="371"/>
    </location>
</feature>
<evidence type="ECO:0000313" key="15">
    <source>
        <dbReference type="EMBL" id="EER33281.1"/>
    </source>
</evidence>
<feature type="transmembrane region" description="Helical" evidence="12">
    <location>
        <begin position="264"/>
        <end position="286"/>
    </location>
</feature>
<evidence type="ECO:0000256" key="13">
    <source>
        <dbReference type="SAM" id="SignalP"/>
    </source>
</evidence>
<dbReference type="eggNOG" id="KOG1933">
    <property type="taxonomic scope" value="Eukaryota"/>
</dbReference>
<dbReference type="Pfam" id="PF16414">
    <property type="entry name" value="NPC1_N"/>
    <property type="match status" value="1"/>
</dbReference>
<keyword evidence="16" id="KW-1185">Reference proteome</keyword>
<dbReference type="InterPro" id="IPR053956">
    <property type="entry name" value="NPC1_MLD"/>
</dbReference>